<dbReference type="Proteomes" id="UP001304461">
    <property type="component" value="Unassembled WGS sequence"/>
</dbReference>
<comment type="similarity">
    <text evidence="4">Belongs to the cyclic nucleotide phosphodiesterase class-III family.</text>
</comment>
<evidence type="ECO:0000256" key="4">
    <source>
        <dbReference type="ARBA" id="ARBA00025742"/>
    </source>
</evidence>
<sequence length="265" mass="28158">MRILQLSDPHLLADPAGRCHGRPALALLRHGLHEALGQLRSAGQAPDLVLISGDLCDDESWGGYVRLGDLLQEIPLPVALLAGNHDHPALLRASLGRRAVIAPALIRCGSGQLLLLDSHRSGDTAGELGRTQLDWARRRLAAGSAAGDLPLVVAVHHPPLPIGDAVMDAIRLRDGDALLDLLRPLAALRGLVFGHIHQHWQAGFPGRPAVPLLGCPSTLRSFGPVQPCPLGRSSDPGGRWLALGEDGVLRQRLLRWAPVDGPSLP</sequence>
<keyword evidence="1" id="KW-0479">Metal-binding</keyword>
<dbReference type="SUPFAM" id="SSF56300">
    <property type="entry name" value="Metallo-dependent phosphatases"/>
    <property type="match status" value="1"/>
</dbReference>
<dbReference type="EMBL" id="JAYGHX010000003">
    <property type="protein sequence ID" value="MEA5390871.1"/>
    <property type="molecule type" value="Genomic_DNA"/>
</dbReference>
<dbReference type="InterPro" id="IPR029052">
    <property type="entry name" value="Metallo-depent_PP-like"/>
</dbReference>
<accession>A0ABU5RSX0</accession>
<proteinExistence type="inferred from homology"/>
<evidence type="ECO:0000313" key="7">
    <source>
        <dbReference type="Proteomes" id="UP001304461"/>
    </source>
</evidence>
<evidence type="ECO:0000313" key="6">
    <source>
        <dbReference type="EMBL" id="MEA5390871.1"/>
    </source>
</evidence>
<protein>
    <submittedName>
        <fullName evidence="6">Metallophosphoesterase</fullName>
    </submittedName>
</protein>
<dbReference type="RefSeq" id="WP_323304951.1">
    <property type="nucleotide sequence ID" value="NZ_JAYGHX010000003.1"/>
</dbReference>
<gene>
    <name evidence="6" type="ORF">VB738_06315</name>
</gene>
<evidence type="ECO:0000256" key="3">
    <source>
        <dbReference type="ARBA" id="ARBA00023004"/>
    </source>
</evidence>
<dbReference type="InterPro" id="IPR050884">
    <property type="entry name" value="CNP_phosphodiesterase-III"/>
</dbReference>
<keyword evidence="2" id="KW-0378">Hydrolase</keyword>
<dbReference type="Gene3D" id="3.60.21.10">
    <property type="match status" value="1"/>
</dbReference>
<dbReference type="PANTHER" id="PTHR42988">
    <property type="entry name" value="PHOSPHOHYDROLASE"/>
    <property type="match status" value="1"/>
</dbReference>
<reference evidence="6 7" key="1">
    <citation type="submission" date="2023-12" db="EMBL/GenBank/DDBJ databases">
        <title>Baltic Sea Cyanobacteria.</title>
        <authorList>
            <person name="Delbaje E."/>
            <person name="Fewer D.P."/>
            <person name="Shishido T.K."/>
        </authorList>
    </citation>
    <scope>NUCLEOTIDE SEQUENCE [LARGE SCALE GENOMIC DNA]</scope>
    <source>
        <strain evidence="6 7">UHCC 0139</strain>
    </source>
</reference>
<organism evidence="6 7">
    <name type="scientific">Cyanobium gracile UHCC 0139</name>
    <dbReference type="NCBI Taxonomy" id="3110308"/>
    <lineage>
        <taxon>Bacteria</taxon>
        <taxon>Bacillati</taxon>
        <taxon>Cyanobacteriota</taxon>
        <taxon>Cyanophyceae</taxon>
        <taxon>Synechococcales</taxon>
        <taxon>Prochlorococcaceae</taxon>
        <taxon>Cyanobium</taxon>
    </lineage>
</organism>
<dbReference type="PANTHER" id="PTHR42988:SF2">
    <property type="entry name" value="CYCLIC NUCLEOTIDE PHOSPHODIESTERASE CBUA0032-RELATED"/>
    <property type="match status" value="1"/>
</dbReference>
<keyword evidence="3" id="KW-0408">Iron</keyword>
<comment type="caution">
    <text evidence="6">The sequence shown here is derived from an EMBL/GenBank/DDBJ whole genome shotgun (WGS) entry which is preliminary data.</text>
</comment>
<keyword evidence="7" id="KW-1185">Reference proteome</keyword>
<dbReference type="InterPro" id="IPR004843">
    <property type="entry name" value="Calcineurin-like_PHP"/>
</dbReference>
<evidence type="ECO:0000256" key="1">
    <source>
        <dbReference type="ARBA" id="ARBA00022723"/>
    </source>
</evidence>
<name>A0ABU5RSX0_9CYAN</name>
<feature type="domain" description="Calcineurin-like phosphoesterase" evidence="5">
    <location>
        <begin position="1"/>
        <end position="198"/>
    </location>
</feature>
<evidence type="ECO:0000256" key="2">
    <source>
        <dbReference type="ARBA" id="ARBA00022801"/>
    </source>
</evidence>
<dbReference type="Pfam" id="PF00149">
    <property type="entry name" value="Metallophos"/>
    <property type="match status" value="1"/>
</dbReference>
<evidence type="ECO:0000259" key="5">
    <source>
        <dbReference type="Pfam" id="PF00149"/>
    </source>
</evidence>